<dbReference type="RefSeq" id="WP_345402555.1">
    <property type="nucleotide sequence ID" value="NZ_BAABLA010000111.1"/>
</dbReference>
<evidence type="ECO:0000256" key="1">
    <source>
        <dbReference type="SAM" id="SignalP"/>
    </source>
</evidence>
<keyword evidence="1" id="KW-0732">Signal</keyword>
<evidence type="ECO:0000313" key="2">
    <source>
        <dbReference type="EMBL" id="MFC6865928.1"/>
    </source>
</evidence>
<accession>A0ABW2BSZ6</accession>
<reference evidence="3" key="1">
    <citation type="journal article" date="2019" name="Int. J. Syst. Evol. Microbiol.">
        <title>The Global Catalogue of Microorganisms (GCM) 10K type strain sequencing project: providing services to taxonomists for standard genome sequencing and annotation.</title>
        <authorList>
            <consortium name="The Broad Institute Genomics Platform"/>
            <consortium name="The Broad Institute Genome Sequencing Center for Infectious Disease"/>
            <person name="Wu L."/>
            <person name="Ma J."/>
        </authorList>
    </citation>
    <scope>NUCLEOTIDE SEQUENCE [LARGE SCALE GENOMIC DNA]</scope>
    <source>
        <strain evidence="3">KCTC 32255</strain>
    </source>
</reference>
<dbReference type="PROSITE" id="PS51257">
    <property type="entry name" value="PROKAR_LIPOPROTEIN"/>
    <property type="match status" value="1"/>
</dbReference>
<gene>
    <name evidence="2" type="ORF">ACFQGD_02070</name>
</gene>
<protein>
    <recommendedName>
        <fullName evidence="4">Copper amine oxidase</fullName>
    </recommendedName>
</protein>
<feature type="chain" id="PRO_5046872232" description="Copper amine oxidase" evidence="1">
    <location>
        <begin position="29"/>
        <end position="422"/>
    </location>
</feature>
<proteinExistence type="predicted"/>
<dbReference type="Proteomes" id="UP001596337">
    <property type="component" value="Unassembled WGS sequence"/>
</dbReference>
<evidence type="ECO:0000313" key="3">
    <source>
        <dbReference type="Proteomes" id="UP001596337"/>
    </source>
</evidence>
<keyword evidence="3" id="KW-1185">Reference proteome</keyword>
<comment type="caution">
    <text evidence="2">The sequence shown here is derived from an EMBL/GenBank/DDBJ whole genome shotgun (WGS) entry which is preliminary data.</text>
</comment>
<dbReference type="EMBL" id="JBHSXX010000001">
    <property type="protein sequence ID" value="MFC6865928.1"/>
    <property type="molecule type" value="Genomic_DNA"/>
</dbReference>
<name>A0ABW2BSZ6_9PSEU</name>
<sequence length="422" mass="44928">MSLLSRTRIAAVSVAAGLLVTACGGAVATQNTTETGGVNNVVNAQQAEVTAEELRITLERQLGQHALLAIEAMRAGVAGQDHFDAAAGALGKNTDDLTESIRLVYGDEGAEKFNELWTNHIGFFVDYTVGLAEGDQQKQNQAKKRLDQYRKDFGAFLEGATEGELPQNAVADLLQSHVDQLIGQVEAYHDEDYKKAASTTREAYAHMFATAKGLANAIVSTQDGFDGSVEGQAIDLRSSLGQLLGEHAAIAMQAMRAGVSGQDDFEAIAGALNENTKDLTAAISSVFGEEGGQAFMKMWADHIDFFVQYTVGLAEGDQQKQDDALKRLEQYRQDFSNFLDTASDGSIPADVVADGLQMHVNQLTSQVKQFNDGDFEGAFATADEAYNHMYDTAKALSAGIVAFMGDEMPAGGVETGAGGTAK</sequence>
<evidence type="ECO:0008006" key="4">
    <source>
        <dbReference type="Google" id="ProtNLM"/>
    </source>
</evidence>
<organism evidence="2 3">
    <name type="scientific">Haloechinothrix salitolerans</name>
    <dbReference type="NCBI Taxonomy" id="926830"/>
    <lineage>
        <taxon>Bacteria</taxon>
        <taxon>Bacillati</taxon>
        <taxon>Actinomycetota</taxon>
        <taxon>Actinomycetes</taxon>
        <taxon>Pseudonocardiales</taxon>
        <taxon>Pseudonocardiaceae</taxon>
        <taxon>Haloechinothrix</taxon>
    </lineage>
</organism>
<feature type="signal peptide" evidence="1">
    <location>
        <begin position="1"/>
        <end position="28"/>
    </location>
</feature>